<evidence type="ECO:0000313" key="4">
    <source>
        <dbReference type="EMBL" id="ORX95036.1"/>
    </source>
</evidence>
<feature type="compositionally biased region" description="Pro residues" evidence="2">
    <location>
        <begin position="239"/>
        <end position="248"/>
    </location>
</feature>
<evidence type="ECO:0000256" key="3">
    <source>
        <dbReference type="SAM" id="Phobius"/>
    </source>
</evidence>
<reference evidence="4 5" key="1">
    <citation type="submission" date="2016-07" db="EMBL/GenBank/DDBJ databases">
        <title>Pervasive Adenine N6-methylation of Active Genes in Fungi.</title>
        <authorList>
            <consortium name="DOE Joint Genome Institute"/>
            <person name="Mondo S.J."/>
            <person name="Dannebaum R.O."/>
            <person name="Kuo R.C."/>
            <person name="Labutti K."/>
            <person name="Haridas S."/>
            <person name="Kuo A."/>
            <person name="Salamov A."/>
            <person name="Ahrendt S.R."/>
            <person name="Lipzen A."/>
            <person name="Sullivan W."/>
            <person name="Andreopoulos W.B."/>
            <person name="Clum A."/>
            <person name="Lindquist E."/>
            <person name="Daum C."/>
            <person name="Ramamoorthy G.K."/>
            <person name="Gryganskyi A."/>
            <person name="Culley D."/>
            <person name="Magnuson J.K."/>
            <person name="James T.Y."/>
            <person name="O'Malley M.A."/>
            <person name="Stajich J.E."/>
            <person name="Spatafora J.W."/>
            <person name="Visel A."/>
            <person name="Grigoriev I.V."/>
        </authorList>
    </citation>
    <scope>NUCLEOTIDE SEQUENCE [LARGE SCALE GENOMIC DNA]</scope>
    <source>
        <strain evidence="4 5">CBS 115471</strain>
    </source>
</reference>
<name>A0A1Y1YB94_9PLEO</name>
<dbReference type="OrthoDB" id="2830640at2759"/>
<keyword evidence="3" id="KW-0472">Membrane</keyword>
<feature type="transmembrane region" description="Helical" evidence="3">
    <location>
        <begin position="176"/>
        <end position="197"/>
    </location>
</feature>
<dbReference type="Proteomes" id="UP000193144">
    <property type="component" value="Unassembled WGS sequence"/>
</dbReference>
<protein>
    <recommendedName>
        <fullName evidence="6">Cora-like Mg2+ transporter protein-domain-containing protein</fullName>
    </recommendedName>
</protein>
<evidence type="ECO:0000313" key="5">
    <source>
        <dbReference type="Proteomes" id="UP000193144"/>
    </source>
</evidence>
<accession>A0A1Y1YB94</accession>
<keyword evidence="1" id="KW-0175">Coiled coil</keyword>
<feature type="region of interest" description="Disordered" evidence="2">
    <location>
        <begin position="234"/>
        <end position="270"/>
    </location>
</feature>
<proteinExistence type="predicted"/>
<organism evidence="4 5">
    <name type="scientific">Clohesyomyces aquaticus</name>
    <dbReference type="NCBI Taxonomy" id="1231657"/>
    <lineage>
        <taxon>Eukaryota</taxon>
        <taxon>Fungi</taxon>
        <taxon>Dikarya</taxon>
        <taxon>Ascomycota</taxon>
        <taxon>Pezizomycotina</taxon>
        <taxon>Dothideomycetes</taxon>
        <taxon>Pleosporomycetidae</taxon>
        <taxon>Pleosporales</taxon>
        <taxon>Lindgomycetaceae</taxon>
        <taxon>Clohesyomyces</taxon>
    </lineage>
</organism>
<evidence type="ECO:0008006" key="6">
    <source>
        <dbReference type="Google" id="ProtNLM"/>
    </source>
</evidence>
<feature type="transmembrane region" description="Helical" evidence="3">
    <location>
        <begin position="141"/>
        <end position="164"/>
    </location>
</feature>
<comment type="caution">
    <text evidence="4">The sequence shown here is derived from an EMBL/GenBank/DDBJ whole genome shotgun (WGS) entry which is preliminary data.</text>
</comment>
<dbReference type="STRING" id="1231657.A0A1Y1YB94"/>
<evidence type="ECO:0000256" key="2">
    <source>
        <dbReference type="SAM" id="MobiDB-lite"/>
    </source>
</evidence>
<dbReference type="EMBL" id="MCFA01000292">
    <property type="protein sequence ID" value="ORX95036.1"/>
    <property type="molecule type" value="Genomic_DNA"/>
</dbReference>
<feature type="coiled-coil region" evidence="1">
    <location>
        <begin position="71"/>
        <end position="98"/>
    </location>
</feature>
<keyword evidence="3" id="KW-0812">Transmembrane</keyword>
<dbReference type="Gene3D" id="1.20.58.340">
    <property type="entry name" value="Magnesium transport protein CorA, transmembrane region"/>
    <property type="match status" value="1"/>
</dbReference>
<keyword evidence="3" id="KW-1133">Transmembrane helix</keyword>
<evidence type="ECO:0000256" key="1">
    <source>
        <dbReference type="SAM" id="Coils"/>
    </source>
</evidence>
<dbReference type="AlphaFoldDB" id="A0A1Y1YB94"/>
<sequence>MVEEVERDTVVAGRSVATGTAPIEQDFASMTTSLNQSSVKLSSTEAAIHRFLVTLRVMQSCEIRSPAPPGHDELLDEMDRLKNTLEDFSLTLRFIESRVKLQLDVVYSLVAQRDSLLNLDVADASQMIAVASRRDSLAMKAIAVITALFLPGTFIAGLFSLSRFDWKAPQVISPRFYIYWAVTGPLTVLVLAIYATWTWFKLDQHNKEDNSTQPHVRRCNSVASTVSSQYMVASTASNVPPPRTPPSPNRVSVSQSVPNRPPRDSSPRAVLRTHQHEEFGMLSSYYTDCELDENCTGPNRTKGPLYR</sequence>
<gene>
    <name evidence="4" type="ORF">BCR34DRAFT_608080</name>
</gene>
<keyword evidence="5" id="KW-1185">Reference proteome</keyword>